<dbReference type="Gene3D" id="3.40.50.300">
    <property type="entry name" value="P-loop containing nucleotide triphosphate hydrolases"/>
    <property type="match status" value="1"/>
</dbReference>
<sequence length="233" mass="26862">MLLPFELPIQILVCGSTGSGKSTLIRELIKRRHECLFPVPDKIYYFCKHESSVDESIRNLVIIHVGLPKDDFFDNKDVNKHYLGVFDDLHTSCLNSEFVLNCVISGRHLNLSTIVVLHSLFPKAKFAREISLNSRVLILFANKRDGSQIFNLARQVCPLESGFLSKVYFSYINTTSHSYIVIDCRESVKQEFRFRTNIFDESPIIFLSEKSVERLKNEKDTSAEAQLPFYQFL</sequence>
<accession>A0A9J6B970</accession>
<evidence type="ECO:0000313" key="1">
    <source>
        <dbReference type="EMBL" id="KAG5666245.1"/>
    </source>
</evidence>
<evidence type="ECO:0000313" key="2">
    <source>
        <dbReference type="Proteomes" id="UP001107558"/>
    </source>
</evidence>
<dbReference type="InterPro" id="IPR027417">
    <property type="entry name" value="P-loop_NTPase"/>
</dbReference>
<dbReference type="SUPFAM" id="SSF52540">
    <property type="entry name" value="P-loop containing nucleoside triphosphate hydrolases"/>
    <property type="match status" value="1"/>
</dbReference>
<name>A0A9J6B970_POLVA</name>
<comment type="caution">
    <text evidence="1">The sequence shown here is derived from an EMBL/GenBank/DDBJ whole genome shotgun (WGS) entry which is preliminary data.</text>
</comment>
<dbReference type="OrthoDB" id="7191848at2759"/>
<proteinExistence type="predicted"/>
<reference evidence="1" key="1">
    <citation type="submission" date="2021-03" db="EMBL/GenBank/DDBJ databases">
        <title>Chromosome level genome of the anhydrobiotic midge Polypedilum vanderplanki.</title>
        <authorList>
            <person name="Yoshida Y."/>
            <person name="Kikawada T."/>
            <person name="Gusev O."/>
        </authorList>
    </citation>
    <scope>NUCLEOTIDE SEQUENCE</scope>
    <source>
        <strain evidence="1">NIAS01</strain>
        <tissue evidence="1">Whole body or cell culture</tissue>
    </source>
</reference>
<organism evidence="1 2">
    <name type="scientific">Polypedilum vanderplanki</name>
    <name type="common">Sleeping chironomid midge</name>
    <dbReference type="NCBI Taxonomy" id="319348"/>
    <lineage>
        <taxon>Eukaryota</taxon>
        <taxon>Metazoa</taxon>
        <taxon>Ecdysozoa</taxon>
        <taxon>Arthropoda</taxon>
        <taxon>Hexapoda</taxon>
        <taxon>Insecta</taxon>
        <taxon>Pterygota</taxon>
        <taxon>Neoptera</taxon>
        <taxon>Endopterygota</taxon>
        <taxon>Diptera</taxon>
        <taxon>Nematocera</taxon>
        <taxon>Chironomoidea</taxon>
        <taxon>Chironomidae</taxon>
        <taxon>Chironominae</taxon>
        <taxon>Polypedilum</taxon>
        <taxon>Polypedilum</taxon>
    </lineage>
</organism>
<protein>
    <submittedName>
        <fullName evidence="1">Uncharacterized protein</fullName>
    </submittedName>
</protein>
<dbReference type="Proteomes" id="UP001107558">
    <property type="component" value="Unassembled WGS sequence"/>
</dbReference>
<dbReference type="EMBL" id="JADBJN010000014">
    <property type="protein sequence ID" value="KAG5666245.1"/>
    <property type="molecule type" value="Genomic_DNA"/>
</dbReference>
<dbReference type="AlphaFoldDB" id="A0A9J6B970"/>
<keyword evidence="2" id="KW-1185">Reference proteome</keyword>
<gene>
    <name evidence="1" type="ORF">PVAND_017626</name>
</gene>